<dbReference type="Pfam" id="PF09323">
    <property type="entry name" value="DUF1980"/>
    <property type="match status" value="1"/>
</dbReference>
<feature type="domain" description="DUF1980" evidence="3">
    <location>
        <begin position="22"/>
        <end position="143"/>
    </location>
</feature>
<feature type="transmembrane region" description="Helical" evidence="2">
    <location>
        <begin position="51"/>
        <end position="69"/>
    </location>
</feature>
<organism evidence="5">
    <name type="scientific">Caldilineaceae bacterium SB0664_bin_27</name>
    <dbReference type="NCBI Taxonomy" id="2605260"/>
    <lineage>
        <taxon>Bacteria</taxon>
        <taxon>Bacillati</taxon>
        <taxon>Chloroflexota</taxon>
        <taxon>Caldilineae</taxon>
        <taxon>Caldilineales</taxon>
        <taxon>Caldilineaceae</taxon>
    </lineage>
</organism>
<dbReference type="InterPro" id="IPR048447">
    <property type="entry name" value="DUF1980_C"/>
</dbReference>
<dbReference type="PANTHER" id="PTHR40047">
    <property type="entry name" value="UPF0703 PROTEIN YCGQ"/>
    <property type="match status" value="1"/>
</dbReference>
<evidence type="ECO:0000256" key="1">
    <source>
        <dbReference type="SAM" id="MobiDB-lite"/>
    </source>
</evidence>
<evidence type="ECO:0000313" key="5">
    <source>
        <dbReference type="EMBL" id="MXY94357.1"/>
    </source>
</evidence>
<name>A0A6B0YUR7_9CHLR</name>
<comment type="caution">
    <text evidence="5">The sequence shown here is derived from an EMBL/GenBank/DDBJ whole genome shotgun (WGS) entry which is preliminary data.</text>
</comment>
<accession>A0A6B0YUR7</accession>
<keyword evidence="2" id="KW-0812">Transmembrane</keyword>
<dbReference type="AlphaFoldDB" id="A0A6B0YUR7"/>
<reference evidence="5" key="1">
    <citation type="submission" date="2019-09" db="EMBL/GenBank/DDBJ databases">
        <title>Characterisation of the sponge microbiome using genome-centric metagenomics.</title>
        <authorList>
            <person name="Engelberts J.P."/>
            <person name="Robbins S.J."/>
            <person name="De Goeij J.M."/>
            <person name="Aranda M."/>
            <person name="Bell S.C."/>
            <person name="Webster N.S."/>
        </authorList>
    </citation>
    <scope>NUCLEOTIDE SEQUENCE</scope>
    <source>
        <strain evidence="5">SB0664_bin_27</strain>
    </source>
</reference>
<protein>
    <submittedName>
        <fullName evidence="5">TIGR03943 family protein</fullName>
    </submittedName>
</protein>
<gene>
    <name evidence="5" type="ORF">F4Y42_13025</name>
</gene>
<dbReference type="PANTHER" id="PTHR40047:SF1">
    <property type="entry name" value="UPF0703 PROTEIN YCGQ"/>
    <property type="match status" value="1"/>
</dbReference>
<sequence length="282" mass="29847">MSQNSGTMTGRLLRLPRVQAALKGLLLLGLGIFLFTRITSGTLNYYISQRFDWLTIAAVLGLFVVGLSYRHLLQEADDTPAATGSLPSERSGEAGSTVAGDSHQRGHDHSHALGWSGFLLISLPIILGLLVPPRPLGVAALQNREISAGGLDSVLPAAVGSSLVRESSERTILDWVLAFHQGERPAETDTADVVGFVYLDDAADEAEFTLTRFVVGCCAADAMAVGLPVSLAAGLPSEGELEEGQWVRVVGQFAASTGSSIPLLVAEQLEAVPEPNQPYLYP</sequence>
<evidence type="ECO:0000259" key="4">
    <source>
        <dbReference type="Pfam" id="PF21537"/>
    </source>
</evidence>
<keyword evidence="2" id="KW-1133">Transmembrane helix</keyword>
<feature type="transmembrane region" description="Helical" evidence="2">
    <location>
        <begin position="112"/>
        <end position="131"/>
    </location>
</feature>
<dbReference type="EMBL" id="VXRG01000108">
    <property type="protein sequence ID" value="MXY94357.1"/>
    <property type="molecule type" value="Genomic_DNA"/>
</dbReference>
<dbReference type="Pfam" id="PF21537">
    <property type="entry name" value="DUF1980_C"/>
    <property type="match status" value="1"/>
</dbReference>
<evidence type="ECO:0000256" key="2">
    <source>
        <dbReference type="SAM" id="Phobius"/>
    </source>
</evidence>
<dbReference type="InterPro" id="IPR015402">
    <property type="entry name" value="DUF1980"/>
</dbReference>
<dbReference type="InterPro" id="IPR052955">
    <property type="entry name" value="UPF0703_membrane_permease"/>
</dbReference>
<dbReference type="NCBIfam" id="TIGR03943">
    <property type="entry name" value="TIGR03943 family putative permease subunit"/>
    <property type="match status" value="1"/>
</dbReference>
<proteinExistence type="predicted"/>
<feature type="region of interest" description="Disordered" evidence="1">
    <location>
        <begin position="79"/>
        <end position="105"/>
    </location>
</feature>
<feature type="transmembrane region" description="Helical" evidence="2">
    <location>
        <begin position="20"/>
        <end position="39"/>
    </location>
</feature>
<feature type="domain" description="DUF1980" evidence="4">
    <location>
        <begin position="191"/>
        <end position="282"/>
    </location>
</feature>
<dbReference type="InterPro" id="IPR048493">
    <property type="entry name" value="DUF1980_N"/>
</dbReference>
<keyword evidence="2" id="KW-0472">Membrane</keyword>
<evidence type="ECO:0000259" key="3">
    <source>
        <dbReference type="Pfam" id="PF09323"/>
    </source>
</evidence>